<name>A0AAD9E2S8_9TELE</name>
<evidence type="ECO:0000259" key="8">
    <source>
        <dbReference type="PROSITE" id="PS50013"/>
    </source>
</evidence>
<accession>A0AAD9E2S8</accession>
<evidence type="ECO:0000256" key="2">
    <source>
        <dbReference type="ARBA" id="ARBA00022679"/>
    </source>
</evidence>
<dbReference type="Gene3D" id="2.40.50.40">
    <property type="match status" value="1"/>
</dbReference>
<comment type="caution">
    <text evidence="9">The sequence shown here is derived from an EMBL/GenBank/DDBJ whole genome shotgun (WGS) entry which is preliminary data.</text>
</comment>
<gene>
    <name evidence="9" type="ORF">P4O66_005469</name>
</gene>
<dbReference type="Gene3D" id="3.10.20.370">
    <property type="match status" value="1"/>
</dbReference>
<dbReference type="AlphaFoldDB" id="A0AAD9E2S8"/>
<evidence type="ECO:0000256" key="6">
    <source>
        <dbReference type="ARBA" id="ARBA00022801"/>
    </source>
</evidence>
<evidence type="ECO:0000256" key="5">
    <source>
        <dbReference type="ARBA" id="ARBA00022759"/>
    </source>
</evidence>
<dbReference type="GO" id="GO:0016787">
    <property type="term" value="F:hydrolase activity"/>
    <property type="evidence" value="ECO:0007669"/>
    <property type="project" value="UniProtKB-KW"/>
</dbReference>
<dbReference type="SUPFAM" id="SSF54160">
    <property type="entry name" value="Chromo domain-like"/>
    <property type="match status" value="1"/>
</dbReference>
<evidence type="ECO:0000256" key="1">
    <source>
        <dbReference type="ARBA" id="ARBA00004123"/>
    </source>
</evidence>
<dbReference type="Proteomes" id="UP001239994">
    <property type="component" value="Unassembled WGS sequence"/>
</dbReference>
<keyword evidence="6" id="KW-0378">Hydrolase</keyword>
<reference evidence="9" key="1">
    <citation type="submission" date="2023-03" db="EMBL/GenBank/DDBJ databases">
        <title>Electrophorus voltai genome.</title>
        <authorList>
            <person name="Bian C."/>
        </authorList>
    </citation>
    <scope>NUCLEOTIDE SEQUENCE</scope>
    <source>
        <strain evidence="9">CB-2022</strain>
        <tissue evidence="9">Muscle</tissue>
    </source>
</reference>
<dbReference type="EMBL" id="JAROKS010000010">
    <property type="protein sequence ID" value="KAK1800327.1"/>
    <property type="molecule type" value="Genomic_DNA"/>
</dbReference>
<keyword evidence="5" id="KW-0255">Endonuclease</keyword>
<dbReference type="SUPFAM" id="SSF56672">
    <property type="entry name" value="DNA/RNA polymerases"/>
    <property type="match status" value="1"/>
</dbReference>
<dbReference type="PROSITE" id="PS50013">
    <property type="entry name" value="CHROMO_2"/>
    <property type="match status" value="1"/>
</dbReference>
<evidence type="ECO:0000313" key="10">
    <source>
        <dbReference type="Proteomes" id="UP001239994"/>
    </source>
</evidence>
<dbReference type="GO" id="GO:0003964">
    <property type="term" value="F:RNA-directed DNA polymerase activity"/>
    <property type="evidence" value="ECO:0007669"/>
    <property type="project" value="UniProtKB-KW"/>
</dbReference>
<keyword evidence="3" id="KW-0548">Nucleotidyltransferase</keyword>
<evidence type="ECO:0000313" key="9">
    <source>
        <dbReference type="EMBL" id="KAK1800327.1"/>
    </source>
</evidence>
<protein>
    <recommendedName>
        <fullName evidence="8">Chromo domain-containing protein</fullName>
    </recommendedName>
</protein>
<proteinExistence type="predicted"/>
<dbReference type="PANTHER" id="PTHR34072:SF42">
    <property type="entry name" value="INTEGRASE CATALYTIC DOMAIN-CONTAINING PROTEIN"/>
    <property type="match status" value="1"/>
</dbReference>
<dbReference type="PANTHER" id="PTHR34072">
    <property type="entry name" value="ENZYMATIC POLYPROTEIN-RELATED"/>
    <property type="match status" value="1"/>
</dbReference>
<dbReference type="CDD" id="cd09274">
    <property type="entry name" value="RNase_HI_RT_Ty3"/>
    <property type="match status" value="1"/>
</dbReference>
<dbReference type="Pfam" id="PF17917">
    <property type="entry name" value="RT_RNaseH"/>
    <property type="match status" value="1"/>
</dbReference>
<feature type="domain" description="Chromo" evidence="8">
    <location>
        <begin position="230"/>
        <end position="276"/>
    </location>
</feature>
<evidence type="ECO:0000256" key="4">
    <source>
        <dbReference type="ARBA" id="ARBA00022722"/>
    </source>
</evidence>
<keyword evidence="4" id="KW-0540">Nuclease</keyword>
<dbReference type="GO" id="GO:0005634">
    <property type="term" value="C:nucleus"/>
    <property type="evidence" value="ECO:0007669"/>
    <property type="project" value="UniProtKB-SubCell"/>
</dbReference>
<keyword evidence="10" id="KW-1185">Reference proteome</keyword>
<dbReference type="InterPro" id="IPR043502">
    <property type="entry name" value="DNA/RNA_pol_sf"/>
</dbReference>
<comment type="subcellular location">
    <subcellularLocation>
        <location evidence="1">Nucleus</location>
    </subcellularLocation>
</comment>
<evidence type="ECO:0000256" key="7">
    <source>
        <dbReference type="ARBA" id="ARBA00022918"/>
    </source>
</evidence>
<evidence type="ECO:0000256" key="3">
    <source>
        <dbReference type="ARBA" id="ARBA00022695"/>
    </source>
</evidence>
<dbReference type="GO" id="GO:0004519">
    <property type="term" value="F:endonuclease activity"/>
    <property type="evidence" value="ECO:0007669"/>
    <property type="project" value="UniProtKB-KW"/>
</dbReference>
<keyword evidence="7" id="KW-0695">RNA-directed DNA polymerase</keyword>
<dbReference type="InterPro" id="IPR000953">
    <property type="entry name" value="Chromo/chromo_shadow_dom"/>
</dbReference>
<organism evidence="9 10">
    <name type="scientific">Electrophorus voltai</name>
    <dbReference type="NCBI Taxonomy" id="2609070"/>
    <lineage>
        <taxon>Eukaryota</taxon>
        <taxon>Metazoa</taxon>
        <taxon>Chordata</taxon>
        <taxon>Craniata</taxon>
        <taxon>Vertebrata</taxon>
        <taxon>Euteleostomi</taxon>
        <taxon>Actinopterygii</taxon>
        <taxon>Neopterygii</taxon>
        <taxon>Teleostei</taxon>
        <taxon>Ostariophysi</taxon>
        <taxon>Gymnotiformes</taxon>
        <taxon>Gymnotoidei</taxon>
        <taxon>Gymnotidae</taxon>
        <taxon>Electrophorus</taxon>
    </lineage>
</organism>
<dbReference type="InterPro" id="IPR016197">
    <property type="entry name" value="Chromo-like_dom_sf"/>
</dbReference>
<dbReference type="InterPro" id="IPR041373">
    <property type="entry name" value="RT_RNaseH"/>
</dbReference>
<keyword evidence="2" id="KW-0808">Transferase</keyword>
<sequence length="365" mass="41982">MQLRGSSTKLSYTPAAEDAFIKLKEVFTTTPILRHPDPTVPFIIEADTSDIGVGAVLLQKCQGDKFHPVAYFSKKLSGIGERELLAIKLALEEWKHWLEGSNHSFLVITDHRNLEYMRTARQLSPRQARWSLFFSRFNFKIMYRPGIWNTKADALSRVHLEEREETLEKETILPTQVHLASIQWEINVEIKQATQGAVTPMECPTAGLLDEDSLDESPTQPIDYNGTPVYVRHRILDSRRRGGSLQYLDWEGFGPEEQSWVPHSDVLDPVLISDWFFAWTVRAFIKNSVGLWKMTLEANFKSIVKVTINCRIYQGDTLSPLLFCIGLNPLSEIITKSGYRYWLWNGKTISHLLYMDDIKLYARSE</sequence>